<sequence length="692" mass="76039">MKRAWVYRLPQPDEKVGQYRVVGPLGQGGQGHVFLAGWEGRSYVLKFFRSLPVSHSGELELDILRHLEHPNVVRVLGHGRWPYPEEGYFYLVMEYVEGRTLLRHALEHNPSARGSATLMLEAARALAVVHRRGVLHRDIKPDNLLVREADGRPVWVDFGVGHLEGRATLPRMRRLPPGTPEYTSPETYRFLREHPEEEARYQPGVADEVWAFGVTLYELLTDRLPFGSRMGNPRMVEDIRTRPPLAPHERNPRVPVALNQVCLRMLEKEPGERLADMDAVAAALEAALAGAGADWDMPLMDPFAPEVRTTEEIPGQVVDRDSWERVQQQLKAVMPRRGRVREKARSAPSPQAPAAAVAALEEAPAGSFEALAEAVEIRLYEPPRPMSAHEAAAVPKPAAEASHVPEARGSSAPGRGWVRPVRAGAVAVALLLVLAGTWALHSRRESRDARSPAPAAPEAPAPARWWTSHPTLHAALVREVAEPDEPSEAERSAAAFPAPSPALTSMLRENDTRSKPDEKPAARSRRKALHCVPGRQEMCVVGFCTVLLTGCTGTPQVVRPPPRSADCPPGAVKTMKELGINIGAAGYADFGPREPGTSQRVTVRESTSMRVLGLGQLGNYWLTGRLYLGPERVYGRFTQARGARSGKTYPVCLELVAYEDETPGARREDVGGPADSAVVIDSQKVRAVERFE</sequence>
<evidence type="ECO:0000313" key="9">
    <source>
        <dbReference type="Proteomes" id="UP000028547"/>
    </source>
</evidence>
<dbReference type="InterPro" id="IPR011009">
    <property type="entry name" value="Kinase-like_dom_sf"/>
</dbReference>
<evidence type="ECO:0000313" key="8">
    <source>
        <dbReference type="EMBL" id="KFA90376.1"/>
    </source>
</evidence>
<evidence type="ECO:0000259" key="7">
    <source>
        <dbReference type="PROSITE" id="PS50011"/>
    </source>
</evidence>
<dbReference type="PROSITE" id="PS50011">
    <property type="entry name" value="PROTEIN_KINASE_DOM"/>
    <property type="match status" value="1"/>
</dbReference>
<dbReference type="CDD" id="cd14014">
    <property type="entry name" value="STKc_PknB_like"/>
    <property type="match status" value="1"/>
</dbReference>
<dbReference type="EC" id="2.7.11.1" evidence="1"/>
<dbReference type="InterPro" id="IPR050660">
    <property type="entry name" value="NEK_Ser/Thr_kinase"/>
</dbReference>
<dbReference type="Pfam" id="PF00069">
    <property type="entry name" value="Pkinase"/>
    <property type="match status" value="1"/>
</dbReference>
<comment type="caution">
    <text evidence="8">The sequence shown here is derived from an EMBL/GenBank/DDBJ whole genome shotgun (WGS) entry which is preliminary data.</text>
</comment>
<keyword evidence="5" id="KW-0067">ATP-binding</keyword>
<dbReference type="SUPFAM" id="SSF56112">
    <property type="entry name" value="Protein kinase-like (PK-like)"/>
    <property type="match status" value="1"/>
</dbReference>
<dbReference type="Gene3D" id="1.10.510.10">
    <property type="entry name" value="Transferase(Phosphotransferase) domain 1"/>
    <property type="match status" value="1"/>
</dbReference>
<dbReference type="PANTHER" id="PTHR43671">
    <property type="entry name" value="SERINE/THREONINE-PROTEIN KINASE NEK"/>
    <property type="match status" value="1"/>
</dbReference>
<feature type="region of interest" description="Disordered" evidence="6">
    <location>
        <begin position="443"/>
        <end position="467"/>
    </location>
</feature>
<dbReference type="PANTHER" id="PTHR43671:SF13">
    <property type="entry name" value="SERINE_THREONINE-PROTEIN KINASE NEK2"/>
    <property type="match status" value="1"/>
</dbReference>
<evidence type="ECO:0000256" key="6">
    <source>
        <dbReference type="SAM" id="MobiDB-lite"/>
    </source>
</evidence>
<reference evidence="8 9" key="1">
    <citation type="submission" date="2014-07" db="EMBL/GenBank/DDBJ databases">
        <title>Draft Genome Sequence of Gephyronic Acid Producer, Cystobacter violaceus Strain Cb vi76.</title>
        <authorList>
            <person name="Stevens D.C."/>
            <person name="Young J."/>
            <person name="Carmichael R."/>
            <person name="Tan J."/>
            <person name="Taylor R.E."/>
        </authorList>
    </citation>
    <scope>NUCLEOTIDE SEQUENCE [LARGE SCALE GENOMIC DNA]</scope>
    <source>
        <strain evidence="8 9">Cb vi76</strain>
    </source>
</reference>
<dbReference type="Proteomes" id="UP000028547">
    <property type="component" value="Unassembled WGS sequence"/>
</dbReference>
<dbReference type="EMBL" id="JPMI01000214">
    <property type="protein sequence ID" value="KFA90376.1"/>
    <property type="molecule type" value="Genomic_DNA"/>
</dbReference>
<keyword evidence="3" id="KW-0547">Nucleotide-binding</keyword>
<protein>
    <recommendedName>
        <fullName evidence="1">non-specific serine/threonine protein kinase</fullName>
        <ecNumber evidence="1">2.7.11.1</ecNumber>
    </recommendedName>
</protein>
<dbReference type="AlphaFoldDB" id="A0A084SPJ1"/>
<dbReference type="SMART" id="SM00220">
    <property type="entry name" value="S_TKc"/>
    <property type="match status" value="1"/>
</dbReference>
<dbReference type="GO" id="GO:0004674">
    <property type="term" value="F:protein serine/threonine kinase activity"/>
    <property type="evidence" value="ECO:0007669"/>
    <property type="project" value="UniProtKB-EC"/>
</dbReference>
<feature type="compositionally biased region" description="Basic and acidic residues" evidence="6">
    <location>
        <begin position="508"/>
        <end position="521"/>
    </location>
</feature>
<dbReference type="InterPro" id="IPR008271">
    <property type="entry name" value="Ser/Thr_kinase_AS"/>
</dbReference>
<dbReference type="PROSITE" id="PS00108">
    <property type="entry name" value="PROTEIN_KINASE_ST"/>
    <property type="match status" value="1"/>
</dbReference>
<dbReference type="GO" id="GO:0005524">
    <property type="term" value="F:ATP binding"/>
    <property type="evidence" value="ECO:0007669"/>
    <property type="project" value="UniProtKB-KW"/>
</dbReference>
<evidence type="ECO:0000256" key="5">
    <source>
        <dbReference type="ARBA" id="ARBA00022840"/>
    </source>
</evidence>
<dbReference type="Gene3D" id="3.30.200.20">
    <property type="entry name" value="Phosphorylase Kinase, domain 1"/>
    <property type="match status" value="1"/>
</dbReference>
<feature type="region of interest" description="Disordered" evidence="6">
    <location>
        <begin position="480"/>
        <end position="527"/>
    </location>
</feature>
<name>A0A084SPJ1_9BACT</name>
<feature type="domain" description="Protein kinase" evidence="7">
    <location>
        <begin position="19"/>
        <end position="288"/>
    </location>
</feature>
<evidence type="ECO:0000256" key="3">
    <source>
        <dbReference type="ARBA" id="ARBA00022741"/>
    </source>
</evidence>
<evidence type="ECO:0000256" key="4">
    <source>
        <dbReference type="ARBA" id="ARBA00022777"/>
    </source>
</evidence>
<gene>
    <name evidence="8" type="ORF">Q664_29110</name>
</gene>
<keyword evidence="2" id="KW-0808">Transferase</keyword>
<evidence type="ECO:0000256" key="1">
    <source>
        <dbReference type="ARBA" id="ARBA00012513"/>
    </source>
</evidence>
<proteinExistence type="predicted"/>
<evidence type="ECO:0000256" key="2">
    <source>
        <dbReference type="ARBA" id="ARBA00022679"/>
    </source>
</evidence>
<organism evidence="8 9">
    <name type="scientific">Archangium violaceum Cb vi76</name>
    <dbReference type="NCBI Taxonomy" id="1406225"/>
    <lineage>
        <taxon>Bacteria</taxon>
        <taxon>Pseudomonadati</taxon>
        <taxon>Myxococcota</taxon>
        <taxon>Myxococcia</taxon>
        <taxon>Myxococcales</taxon>
        <taxon>Cystobacterineae</taxon>
        <taxon>Archangiaceae</taxon>
        <taxon>Archangium</taxon>
    </lineage>
</organism>
<keyword evidence="4" id="KW-0418">Kinase</keyword>
<accession>A0A084SPJ1</accession>
<dbReference type="InterPro" id="IPR000719">
    <property type="entry name" value="Prot_kinase_dom"/>
</dbReference>